<name>A0A3Q8I2Z9_9BACT</name>
<dbReference type="Gene3D" id="3.30.450.180">
    <property type="match status" value="1"/>
</dbReference>
<evidence type="ECO:0000313" key="3">
    <source>
        <dbReference type="EMBL" id="AYM53262.1"/>
    </source>
</evidence>
<dbReference type="AlphaFoldDB" id="A0A3Q8I2Z9"/>
<protein>
    <recommendedName>
        <fullName evidence="2">MmyB-like transcription regulator ligand binding domain-containing protein</fullName>
    </recommendedName>
</protein>
<evidence type="ECO:0000256" key="1">
    <source>
        <dbReference type="SAM" id="MobiDB-lite"/>
    </source>
</evidence>
<feature type="domain" description="MmyB-like transcription regulator ligand binding" evidence="2">
    <location>
        <begin position="2"/>
        <end position="54"/>
    </location>
</feature>
<dbReference type="EMBL" id="MH908898">
    <property type="protein sequence ID" value="AYM53262.1"/>
    <property type="molecule type" value="Genomic_DNA"/>
</dbReference>
<proteinExistence type="predicted"/>
<dbReference type="Pfam" id="PF17765">
    <property type="entry name" value="MLTR_LBD"/>
    <property type="match status" value="1"/>
</dbReference>
<evidence type="ECO:0000259" key="2">
    <source>
        <dbReference type="Pfam" id="PF17765"/>
    </source>
</evidence>
<accession>A0A3Q8I2Z9</accession>
<organism evidence="3">
    <name type="scientific">Cystobacter fuscus</name>
    <dbReference type="NCBI Taxonomy" id="43"/>
    <lineage>
        <taxon>Bacteria</taxon>
        <taxon>Pseudomonadati</taxon>
        <taxon>Myxococcota</taxon>
        <taxon>Myxococcia</taxon>
        <taxon>Myxococcales</taxon>
        <taxon>Cystobacterineae</taxon>
        <taxon>Archangiaceae</taxon>
        <taxon>Cystobacter</taxon>
    </lineage>
</organism>
<reference evidence="3" key="1">
    <citation type="journal article" date="2018" name="J. Ind. Microbiol. Biotechnol.">
        <title>Genome mining reveals uncommon alkylpyrones as type III PKS products from myxobacteria.</title>
        <authorList>
            <person name="Hug J.J."/>
            <person name="Panter F."/>
            <person name="Krug D."/>
            <person name="Muller R."/>
        </authorList>
    </citation>
    <scope>NUCLEOTIDE SEQUENCE</scope>
    <source>
        <strain evidence="3">MCy1100</strain>
    </source>
</reference>
<feature type="region of interest" description="Disordered" evidence="1">
    <location>
        <begin position="59"/>
        <end position="78"/>
    </location>
</feature>
<feature type="compositionally biased region" description="Low complexity" evidence="1">
    <location>
        <begin position="64"/>
        <end position="78"/>
    </location>
</feature>
<sequence>MRPGIQQLLAQTPALPVLVHDVTYDALAWNEMAATLLVDFAAWEPPERSLLWLARAGVRHSGVRPPRSSWTRRSPTCA</sequence>
<dbReference type="InterPro" id="IPR041413">
    <property type="entry name" value="MLTR_LBD"/>
</dbReference>